<feature type="compositionally biased region" description="Low complexity" evidence="1">
    <location>
        <begin position="334"/>
        <end position="347"/>
    </location>
</feature>
<evidence type="ECO:0000256" key="1">
    <source>
        <dbReference type="SAM" id="MobiDB-lite"/>
    </source>
</evidence>
<feature type="chain" id="PRO_5045474764" evidence="2">
    <location>
        <begin position="23"/>
        <end position="462"/>
    </location>
</feature>
<feature type="compositionally biased region" description="Low complexity" evidence="1">
    <location>
        <begin position="222"/>
        <end position="252"/>
    </location>
</feature>
<dbReference type="AlphaFoldDB" id="A0AB39ZJA3"/>
<feature type="compositionally biased region" description="Gly residues" evidence="1">
    <location>
        <begin position="362"/>
        <end position="377"/>
    </location>
</feature>
<proteinExistence type="predicted"/>
<dbReference type="RefSeq" id="XP_016936927.3">
    <property type="nucleotide sequence ID" value="XM_017081438.4"/>
</dbReference>
<keyword evidence="3" id="KW-1185">Reference proteome</keyword>
<feature type="compositionally biased region" description="Polar residues" evidence="1">
    <location>
        <begin position="418"/>
        <end position="427"/>
    </location>
</feature>
<gene>
    <name evidence="4" type="primary">LOC108015159</name>
</gene>
<organism evidence="3 4">
    <name type="scientific">Drosophila suzukii</name>
    <name type="common">Spotted-wing drosophila fruit fly</name>
    <dbReference type="NCBI Taxonomy" id="28584"/>
    <lineage>
        <taxon>Eukaryota</taxon>
        <taxon>Metazoa</taxon>
        <taxon>Ecdysozoa</taxon>
        <taxon>Arthropoda</taxon>
        <taxon>Hexapoda</taxon>
        <taxon>Insecta</taxon>
        <taxon>Pterygota</taxon>
        <taxon>Neoptera</taxon>
        <taxon>Endopterygota</taxon>
        <taxon>Diptera</taxon>
        <taxon>Brachycera</taxon>
        <taxon>Muscomorpha</taxon>
        <taxon>Ephydroidea</taxon>
        <taxon>Drosophilidae</taxon>
        <taxon>Drosophila</taxon>
        <taxon>Sophophora</taxon>
    </lineage>
</organism>
<feature type="compositionally biased region" description="Low complexity" evidence="1">
    <location>
        <begin position="175"/>
        <end position="195"/>
    </location>
</feature>
<feature type="compositionally biased region" description="Low complexity" evidence="1">
    <location>
        <begin position="433"/>
        <end position="446"/>
    </location>
</feature>
<reference evidence="4" key="1">
    <citation type="submission" date="2025-08" db="UniProtKB">
        <authorList>
            <consortium name="RefSeq"/>
        </authorList>
    </citation>
    <scope>IDENTIFICATION</scope>
</reference>
<sequence length="462" mass="52360">MKLKAVKILLLFALLGVSYIQAVVVGPQQLHNNNKNGYRYNGPAHKYLPSEDSASDLGHGHRQQAFNGPYSSQYYEGQQQQGQEHQQHGQGQQQYRLQQDVDDSWKSGLFQQQQHQGLGNNQQHHQISGHQAYNEGADYQQHQGLGNEPHHQQASNQHSQGHQLNEQSYEPSNSQKQKQQQQQQHHQGLGHQQHQQQRKESWNSIQGQQPEQYERQEAESWQSSQGHGYQQQQQQQFNQQQHQQQQQQHNRYGQQQLPLRGDLWQPIRELDLEKLPSAEAIANSHKTITAPGRDVKLVPSYTLSSDFEHDRFIGLDAQDTRLLTQSLPDAYRKQLFSSPSGPSSLGQRQHEQQLSGSSAYGGSHGGSLGGSHGGSLGGSSSDFLQMQSHSYQLPSTHSTHREWPQDKEQQQQHGSQQLVSGNRQYSASAYAVSPPHLHSSQPSQPSKNSLTHPSRDFQPPYY</sequence>
<feature type="region of interest" description="Disordered" evidence="1">
    <location>
        <begin position="31"/>
        <end position="98"/>
    </location>
</feature>
<feature type="compositionally biased region" description="Polar residues" evidence="1">
    <location>
        <begin position="152"/>
        <end position="174"/>
    </location>
</feature>
<evidence type="ECO:0000256" key="2">
    <source>
        <dbReference type="SAM" id="SignalP"/>
    </source>
</evidence>
<feature type="region of interest" description="Disordered" evidence="1">
    <location>
        <begin position="140"/>
        <end position="252"/>
    </location>
</feature>
<feature type="compositionally biased region" description="Low complexity" evidence="1">
    <location>
        <begin position="70"/>
        <end position="95"/>
    </location>
</feature>
<feature type="compositionally biased region" description="Basic and acidic residues" evidence="1">
    <location>
        <begin position="399"/>
        <end position="410"/>
    </location>
</feature>
<keyword evidence="2" id="KW-0732">Signal</keyword>
<evidence type="ECO:0000313" key="4">
    <source>
        <dbReference type="RefSeq" id="XP_016936927.3"/>
    </source>
</evidence>
<evidence type="ECO:0000313" key="3">
    <source>
        <dbReference type="Proteomes" id="UP001652628"/>
    </source>
</evidence>
<protein>
    <submittedName>
        <fullName evidence="4">Transcription factor SPT20 homolog</fullName>
    </submittedName>
</protein>
<dbReference type="Proteomes" id="UP001652628">
    <property type="component" value="Chromosome X"/>
</dbReference>
<feature type="region of interest" description="Disordered" evidence="1">
    <location>
        <begin position="333"/>
        <end position="462"/>
    </location>
</feature>
<feature type="compositionally biased region" description="Polar residues" evidence="1">
    <location>
        <begin position="382"/>
        <end position="397"/>
    </location>
</feature>
<name>A0AB39ZJA3_DROSZ</name>
<dbReference type="GeneID" id="108015159"/>
<feature type="compositionally biased region" description="Polar residues" evidence="1">
    <location>
        <begin position="202"/>
        <end position="211"/>
    </location>
</feature>
<feature type="signal peptide" evidence="2">
    <location>
        <begin position="1"/>
        <end position="22"/>
    </location>
</feature>
<accession>A0AB39ZJA3</accession>